<organism evidence="1 2">
    <name type="scientific">Tuber melanosporum (strain Mel28)</name>
    <name type="common">Perigord black truffle</name>
    <dbReference type="NCBI Taxonomy" id="656061"/>
    <lineage>
        <taxon>Eukaryota</taxon>
        <taxon>Fungi</taxon>
        <taxon>Dikarya</taxon>
        <taxon>Ascomycota</taxon>
        <taxon>Pezizomycotina</taxon>
        <taxon>Pezizomycetes</taxon>
        <taxon>Pezizales</taxon>
        <taxon>Tuberaceae</taxon>
        <taxon>Tuber</taxon>
    </lineage>
</organism>
<gene>
    <name evidence="1" type="ORF">GSTUM_00010509001</name>
</gene>
<dbReference type="KEGG" id="tml:GSTUM_00010509001"/>
<dbReference type="Proteomes" id="UP000006911">
    <property type="component" value="Unassembled WGS sequence"/>
</dbReference>
<sequence>MALLTGLRARVAKIRPTGASSDRVLARGVFSVFHDCADSSSGRFTCRDESLSIRVSLQSRSTVIILFFFSFSLPTEVRMVGYGLMFVKGVTHHTSGPEKRRGVESSGGNFRVGYHEVDTRAGGSWNTGRGLSRAWLSRLVLQVSVV</sequence>
<name>D5GM36_TUBMM</name>
<dbReference type="EMBL" id="FN430351">
    <property type="protein sequence ID" value="CAZ85579.1"/>
    <property type="molecule type" value="Genomic_DNA"/>
</dbReference>
<dbReference type="AlphaFoldDB" id="D5GM36"/>
<evidence type="ECO:0000313" key="1">
    <source>
        <dbReference type="EMBL" id="CAZ85579.1"/>
    </source>
</evidence>
<protein>
    <submittedName>
        <fullName evidence="1">(Perigord truffle) hypothetical protein</fullName>
    </submittedName>
</protein>
<accession>D5GM36</accession>
<keyword evidence="2" id="KW-1185">Reference proteome</keyword>
<proteinExistence type="predicted"/>
<evidence type="ECO:0000313" key="2">
    <source>
        <dbReference type="Proteomes" id="UP000006911"/>
    </source>
</evidence>
<dbReference type="InParanoid" id="D5GM36"/>
<dbReference type="HOGENOM" id="CLU_1778814_0_0_1"/>
<reference evidence="1 2" key="1">
    <citation type="journal article" date="2010" name="Nature">
        <title>Perigord black truffle genome uncovers evolutionary origins and mechanisms of symbiosis.</title>
        <authorList>
            <person name="Martin F."/>
            <person name="Kohler A."/>
            <person name="Murat C."/>
            <person name="Balestrini R."/>
            <person name="Coutinho P.M."/>
            <person name="Jaillon O."/>
            <person name="Montanini B."/>
            <person name="Morin E."/>
            <person name="Noel B."/>
            <person name="Percudani R."/>
            <person name="Porcel B."/>
            <person name="Rubini A."/>
            <person name="Amicucci A."/>
            <person name="Amselem J."/>
            <person name="Anthouard V."/>
            <person name="Arcioni S."/>
            <person name="Artiguenave F."/>
            <person name="Aury J.M."/>
            <person name="Ballario P."/>
            <person name="Bolchi A."/>
            <person name="Brenna A."/>
            <person name="Brun A."/>
            <person name="Buee M."/>
            <person name="Cantarel B."/>
            <person name="Chevalier G."/>
            <person name="Couloux A."/>
            <person name="Da Silva C."/>
            <person name="Denoeud F."/>
            <person name="Duplessis S."/>
            <person name="Ghignone S."/>
            <person name="Hilselberger B."/>
            <person name="Iotti M."/>
            <person name="Marcais B."/>
            <person name="Mello A."/>
            <person name="Miranda M."/>
            <person name="Pacioni G."/>
            <person name="Quesneville H."/>
            <person name="Riccioni C."/>
            <person name="Ruotolo R."/>
            <person name="Splivallo R."/>
            <person name="Stocchi V."/>
            <person name="Tisserant E."/>
            <person name="Viscomi A.R."/>
            <person name="Zambonelli A."/>
            <person name="Zampieri E."/>
            <person name="Henrissat B."/>
            <person name="Lebrun M.H."/>
            <person name="Paolocci F."/>
            <person name="Bonfante P."/>
            <person name="Ottonello S."/>
            <person name="Wincker P."/>
        </authorList>
    </citation>
    <scope>NUCLEOTIDE SEQUENCE [LARGE SCALE GENOMIC DNA]</scope>
    <source>
        <strain evidence="1 2">Mel28</strain>
    </source>
</reference>